<dbReference type="InterPro" id="IPR044750">
    <property type="entry name" value="C2_SRC2/BAP"/>
</dbReference>
<dbReference type="PANTHER" id="PTHR32246">
    <property type="entry name" value="INGRESSION PROTEIN FIC1"/>
    <property type="match status" value="1"/>
</dbReference>
<dbReference type="OrthoDB" id="419768at2759"/>
<dbReference type="OMA" id="MEYRNID"/>
<dbReference type="SMART" id="SM00239">
    <property type="entry name" value="C2"/>
    <property type="match status" value="1"/>
</dbReference>
<accession>A0A8T2SGV8</accession>
<dbReference type="PANTHER" id="PTHR32246:SF173">
    <property type="entry name" value="C2 DOMAIN-CONTAINING PROTEIN"/>
    <property type="match status" value="1"/>
</dbReference>
<dbReference type="Pfam" id="PF00168">
    <property type="entry name" value="C2"/>
    <property type="match status" value="1"/>
</dbReference>
<dbReference type="InterPro" id="IPR000008">
    <property type="entry name" value="C2_dom"/>
</dbReference>
<dbReference type="Gene3D" id="2.60.40.150">
    <property type="entry name" value="C2 domain"/>
    <property type="match status" value="1"/>
</dbReference>
<dbReference type="SUPFAM" id="SSF49562">
    <property type="entry name" value="C2 domain (Calcium/lipid-binding domain, CaLB)"/>
    <property type="match status" value="1"/>
</dbReference>
<comment type="caution">
    <text evidence="2">The sequence shown here is derived from an EMBL/GenBank/DDBJ whole genome shotgun (WGS) entry which is preliminary data.</text>
</comment>
<gene>
    <name evidence="2" type="ORF">KP509_20G084600</name>
</gene>
<evidence type="ECO:0000259" key="1">
    <source>
        <dbReference type="PROSITE" id="PS50004"/>
    </source>
</evidence>
<organism evidence="2 3">
    <name type="scientific">Ceratopteris richardii</name>
    <name type="common">Triangle waterfern</name>
    <dbReference type="NCBI Taxonomy" id="49495"/>
    <lineage>
        <taxon>Eukaryota</taxon>
        <taxon>Viridiplantae</taxon>
        <taxon>Streptophyta</taxon>
        <taxon>Embryophyta</taxon>
        <taxon>Tracheophyta</taxon>
        <taxon>Polypodiopsida</taxon>
        <taxon>Polypodiidae</taxon>
        <taxon>Polypodiales</taxon>
        <taxon>Pteridineae</taxon>
        <taxon>Pteridaceae</taxon>
        <taxon>Parkerioideae</taxon>
        <taxon>Ceratopteris</taxon>
    </lineage>
</organism>
<dbReference type="PROSITE" id="PS50004">
    <property type="entry name" value="C2"/>
    <property type="match status" value="1"/>
</dbReference>
<name>A0A8T2SGV8_CERRI</name>
<protein>
    <recommendedName>
        <fullName evidence="1">C2 domain-containing protein</fullName>
    </recommendedName>
</protein>
<dbReference type="EMBL" id="CM035425">
    <property type="protein sequence ID" value="KAH7332386.1"/>
    <property type="molecule type" value="Genomic_DNA"/>
</dbReference>
<evidence type="ECO:0000313" key="2">
    <source>
        <dbReference type="EMBL" id="KAH7332386.1"/>
    </source>
</evidence>
<feature type="domain" description="C2" evidence="1">
    <location>
        <begin position="1"/>
        <end position="110"/>
    </location>
</feature>
<dbReference type="CDD" id="cd04051">
    <property type="entry name" value="C2_SRC2_like"/>
    <property type="match status" value="1"/>
</dbReference>
<dbReference type="GO" id="GO:0006952">
    <property type="term" value="P:defense response"/>
    <property type="evidence" value="ECO:0007669"/>
    <property type="project" value="InterPro"/>
</dbReference>
<reference evidence="2" key="1">
    <citation type="submission" date="2021-08" db="EMBL/GenBank/DDBJ databases">
        <title>WGS assembly of Ceratopteris richardii.</title>
        <authorList>
            <person name="Marchant D.B."/>
            <person name="Chen G."/>
            <person name="Jenkins J."/>
            <person name="Shu S."/>
            <person name="Leebens-Mack J."/>
            <person name="Grimwood J."/>
            <person name="Schmutz J."/>
            <person name="Soltis P."/>
            <person name="Soltis D."/>
            <person name="Chen Z.-H."/>
        </authorList>
    </citation>
    <scope>NUCLEOTIDE SEQUENCE</scope>
    <source>
        <strain evidence="2">Whitten #5841</strain>
        <tissue evidence="2">Leaf</tissue>
    </source>
</reference>
<dbReference type="Proteomes" id="UP000825935">
    <property type="component" value="Chromosome 20"/>
</dbReference>
<dbReference type="InterPro" id="IPR035892">
    <property type="entry name" value="C2_domain_sf"/>
</dbReference>
<keyword evidence="3" id="KW-1185">Reference proteome</keyword>
<proteinExistence type="predicted"/>
<dbReference type="AlphaFoldDB" id="A0A8T2SGV8"/>
<evidence type="ECO:0000313" key="3">
    <source>
        <dbReference type="Proteomes" id="UP000825935"/>
    </source>
</evidence>
<sequence>MEYRNIDITIVSAEGLKKVTLLSKMQPYAVVYVVDPHIGLRTQVDKQGGTNPAWNQRLSLPVSDALFHKPGSFLNVVIWSKGSLMGDKLVGKASIPLSQLLQESNREETMKTCPLRRSSFEVTGAVRLSIHVCDKLTTQAVPFCRRGPPSPCPQRRDQMNFFCGFVPIC</sequence>